<dbReference type="EMBL" id="MEZQ01000047">
    <property type="protein sequence ID" value="OGD58791.1"/>
    <property type="molecule type" value="Genomic_DNA"/>
</dbReference>
<keyword evidence="2 13" id="KW-0963">Cytoplasm</keyword>
<evidence type="ECO:0000256" key="4">
    <source>
        <dbReference type="ARBA" id="ARBA00022598"/>
    </source>
</evidence>
<reference evidence="15 16" key="1">
    <citation type="journal article" date="2016" name="Nat. Commun.">
        <title>Thousands of microbial genomes shed light on interconnected biogeochemical processes in an aquifer system.</title>
        <authorList>
            <person name="Anantharaman K."/>
            <person name="Brown C.T."/>
            <person name="Hug L.A."/>
            <person name="Sharon I."/>
            <person name="Castelle C.J."/>
            <person name="Probst A.J."/>
            <person name="Thomas B.C."/>
            <person name="Singh A."/>
            <person name="Wilkins M.J."/>
            <person name="Karaoz U."/>
            <person name="Brodie E.L."/>
            <person name="Williams K.H."/>
            <person name="Hubbard S.S."/>
            <person name="Banfield J.F."/>
        </authorList>
    </citation>
    <scope>NUCLEOTIDE SEQUENCE [LARGE SCALE GENOMIC DNA]</scope>
</reference>
<keyword evidence="11 13" id="KW-0030">Aminoacyl-tRNA synthetase</keyword>
<dbReference type="PANTHER" id="PTHR11451:SF44">
    <property type="entry name" value="THREONINE--TRNA LIGASE, CHLOROPLASTIC_MITOCHONDRIAL 2"/>
    <property type="match status" value="1"/>
</dbReference>
<dbReference type="SUPFAM" id="SSF55186">
    <property type="entry name" value="ThrRS/AlaRS common domain"/>
    <property type="match status" value="1"/>
</dbReference>
<sequence length="580" mass="66580">MKQNLDLLRHSCAHLLAKAVLELYPGAHNAIGPAIQHGFYQDFDMGKHKISEVDLPKIEAKMKEILPTWKEFTYKKVTLAEAKKLFSHNPYKVEMATQFAGEGKKLTTNNPGDFLDLCKMTHVANPSKEMRYFKLLSVAGAYWHGDEKNKMLTRIYGTAFPGKKELDEYLAKLELAKKNDHRKLGQQLEIFTISEAVGQGLILWLPKGQIIKDQLENWVRQTEKDWGYQHVTTPNIGKTKLYQTSGHLPYYKKDMYPVMKGEKGEEYILKPMNCPHHHQIFLAKKRSYKELPLRIAEFGTCYRFEASGELFGLMRVRGFTQNDAHIYCSEDQAVEEFVSVMKLHQYYYQQLGITKYHLELALRDPKNKTKYMGSDAMWDKAENLMRLAVKQVKIPMVTRIGNAAFYGPKIDFIIESTTGREFAISTNQIDLFMGTRFGLKYTDSDGKDKTPVIIHRAPLGSHERFIGFLIEHYGGAFPLWLAPVQVKVLPISEKQNEAAKKIVSELNNFRVELDDRSESLGAKIRDAESQKLPYLLILGDKEIAAKSVAVRQRGKKDLGQMTLKQFTDKIEKEIQEKTIQ</sequence>
<dbReference type="Gene3D" id="3.30.54.20">
    <property type="match status" value="1"/>
</dbReference>
<dbReference type="FunFam" id="3.30.980.10:FF:000005">
    <property type="entry name" value="Threonyl-tRNA synthetase, mitochondrial"/>
    <property type="match status" value="1"/>
</dbReference>
<evidence type="ECO:0000256" key="12">
    <source>
        <dbReference type="ARBA" id="ARBA00049515"/>
    </source>
</evidence>
<comment type="cofactor">
    <cofactor evidence="13">
        <name>Zn(2+)</name>
        <dbReference type="ChEBI" id="CHEBI:29105"/>
    </cofactor>
    <text evidence="13">Binds 1 zinc ion per subunit.</text>
</comment>
<dbReference type="InterPro" id="IPR033728">
    <property type="entry name" value="ThrRS_core"/>
</dbReference>
<keyword evidence="7 13" id="KW-0862">Zinc</keyword>
<keyword evidence="3 13" id="KW-0820">tRNA-binding</keyword>
<evidence type="ECO:0000256" key="5">
    <source>
        <dbReference type="ARBA" id="ARBA00022723"/>
    </source>
</evidence>
<feature type="domain" description="Aminoacyl-transfer RNA synthetases class-II family profile" evidence="14">
    <location>
        <begin position="180"/>
        <end position="478"/>
    </location>
</feature>
<dbReference type="SUPFAM" id="SSF55681">
    <property type="entry name" value="Class II aaRS and biotin synthetases"/>
    <property type="match status" value="1"/>
</dbReference>
<dbReference type="InterPro" id="IPR002320">
    <property type="entry name" value="Thr-tRNA-ligase_IIa"/>
</dbReference>
<dbReference type="Gene3D" id="3.30.930.10">
    <property type="entry name" value="Bira Bifunctional Protein, Domain 2"/>
    <property type="match status" value="1"/>
</dbReference>
<feature type="binding site" evidence="13">
    <location>
        <position position="274"/>
    </location>
    <ligand>
        <name>Zn(2+)</name>
        <dbReference type="ChEBI" id="CHEBI:29105"/>
        <note>catalytic</note>
    </ligand>
</feature>
<dbReference type="InterPro" id="IPR045864">
    <property type="entry name" value="aa-tRNA-synth_II/BPL/LPL"/>
</dbReference>
<evidence type="ECO:0000256" key="1">
    <source>
        <dbReference type="ARBA" id="ARBA00008226"/>
    </source>
</evidence>
<dbReference type="EC" id="6.1.1.3" evidence="13"/>
<dbReference type="FunFam" id="3.40.50.800:FF:000001">
    <property type="entry name" value="Threonine--tRNA ligase"/>
    <property type="match status" value="1"/>
</dbReference>
<evidence type="ECO:0000256" key="6">
    <source>
        <dbReference type="ARBA" id="ARBA00022741"/>
    </source>
</evidence>
<evidence type="ECO:0000256" key="2">
    <source>
        <dbReference type="ARBA" id="ARBA00022490"/>
    </source>
</evidence>
<dbReference type="AlphaFoldDB" id="A0A1F5DUV3"/>
<proteinExistence type="inferred from homology"/>
<evidence type="ECO:0000256" key="8">
    <source>
        <dbReference type="ARBA" id="ARBA00022840"/>
    </source>
</evidence>
<comment type="subunit">
    <text evidence="13">Homodimer.</text>
</comment>
<comment type="catalytic activity">
    <reaction evidence="12 13">
        <text>tRNA(Thr) + L-threonine + ATP = L-threonyl-tRNA(Thr) + AMP + diphosphate + H(+)</text>
        <dbReference type="Rhea" id="RHEA:24624"/>
        <dbReference type="Rhea" id="RHEA-COMP:9670"/>
        <dbReference type="Rhea" id="RHEA-COMP:9704"/>
        <dbReference type="ChEBI" id="CHEBI:15378"/>
        <dbReference type="ChEBI" id="CHEBI:30616"/>
        <dbReference type="ChEBI" id="CHEBI:33019"/>
        <dbReference type="ChEBI" id="CHEBI:57926"/>
        <dbReference type="ChEBI" id="CHEBI:78442"/>
        <dbReference type="ChEBI" id="CHEBI:78534"/>
        <dbReference type="ChEBI" id="CHEBI:456215"/>
        <dbReference type="EC" id="6.1.1.3"/>
    </reaction>
</comment>
<dbReference type="PANTHER" id="PTHR11451">
    <property type="entry name" value="THREONINE-TRNA LIGASE"/>
    <property type="match status" value="1"/>
</dbReference>
<keyword evidence="10 13" id="KW-0648">Protein biosynthesis</keyword>
<dbReference type="CDD" id="cd00771">
    <property type="entry name" value="ThrRS_core"/>
    <property type="match status" value="1"/>
</dbReference>
<dbReference type="NCBIfam" id="TIGR00418">
    <property type="entry name" value="thrS"/>
    <property type="match status" value="1"/>
</dbReference>
<evidence type="ECO:0000256" key="3">
    <source>
        <dbReference type="ARBA" id="ARBA00022555"/>
    </source>
</evidence>
<evidence type="ECO:0000256" key="11">
    <source>
        <dbReference type="ARBA" id="ARBA00023146"/>
    </source>
</evidence>
<evidence type="ECO:0000259" key="14">
    <source>
        <dbReference type="PROSITE" id="PS50862"/>
    </source>
</evidence>
<comment type="similarity">
    <text evidence="1 13">Belongs to the class-II aminoacyl-tRNA synthetase family.</text>
</comment>
<dbReference type="GO" id="GO:0046872">
    <property type="term" value="F:metal ion binding"/>
    <property type="evidence" value="ECO:0007669"/>
    <property type="project" value="UniProtKB-KW"/>
</dbReference>
<keyword evidence="8 13" id="KW-0067">ATP-binding</keyword>
<dbReference type="Gene3D" id="3.40.50.800">
    <property type="entry name" value="Anticodon-binding domain"/>
    <property type="match status" value="1"/>
</dbReference>
<dbReference type="GO" id="GO:0005524">
    <property type="term" value="F:ATP binding"/>
    <property type="evidence" value="ECO:0007669"/>
    <property type="project" value="UniProtKB-UniRule"/>
</dbReference>
<organism evidence="15 16">
    <name type="scientific">Candidatus Beckwithbacteria bacterium RIFCSPLOWO2_02_FULL_47_23</name>
    <dbReference type="NCBI Taxonomy" id="1797463"/>
    <lineage>
        <taxon>Bacteria</taxon>
        <taxon>Candidatus Beckwithiibacteriota</taxon>
    </lineage>
</organism>
<dbReference type="InterPro" id="IPR036621">
    <property type="entry name" value="Anticodon-bd_dom_sf"/>
</dbReference>
<dbReference type="Proteomes" id="UP000176364">
    <property type="component" value="Unassembled WGS sequence"/>
</dbReference>
<dbReference type="InterPro" id="IPR012947">
    <property type="entry name" value="tRNA_SAD"/>
</dbReference>
<dbReference type="CDD" id="cd00860">
    <property type="entry name" value="ThrRS_anticodon"/>
    <property type="match status" value="1"/>
</dbReference>
<keyword evidence="4 13" id="KW-0436">Ligase</keyword>
<keyword evidence="6 13" id="KW-0547">Nucleotide-binding</keyword>
<dbReference type="GO" id="GO:0000049">
    <property type="term" value="F:tRNA binding"/>
    <property type="evidence" value="ECO:0007669"/>
    <property type="project" value="UniProtKB-KW"/>
</dbReference>
<comment type="caution">
    <text evidence="13">Lacks conserved residue(s) required for the propagation of feature annotation.</text>
</comment>
<feature type="binding site" evidence="13">
    <location>
        <position position="455"/>
    </location>
    <ligand>
        <name>Zn(2+)</name>
        <dbReference type="ChEBI" id="CHEBI:29105"/>
        <note>catalytic</note>
    </ligand>
</feature>
<dbReference type="Pfam" id="PF03129">
    <property type="entry name" value="HGTP_anticodon"/>
    <property type="match status" value="1"/>
</dbReference>
<dbReference type="SUPFAM" id="SSF52954">
    <property type="entry name" value="Class II aaRS ABD-related"/>
    <property type="match status" value="1"/>
</dbReference>
<dbReference type="Pfam" id="PF07973">
    <property type="entry name" value="tRNA_SAD"/>
    <property type="match status" value="1"/>
</dbReference>
<evidence type="ECO:0000256" key="7">
    <source>
        <dbReference type="ARBA" id="ARBA00022833"/>
    </source>
</evidence>
<keyword evidence="5 13" id="KW-0479">Metal-binding</keyword>
<dbReference type="InterPro" id="IPR047246">
    <property type="entry name" value="ThrRS_anticodon"/>
</dbReference>
<dbReference type="GO" id="GO:0006435">
    <property type="term" value="P:threonyl-tRNA aminoacylation"/>
    <property type="evidence" value="ECO:0007669"/>
    <property type="project" value="UniProtKB-UniRule"/>
</dbReference>
<dbReference type="SMART" id="SM00863">
    <property type="entry name" value="tRNA_SAD"/>
    <property type="match status" value="1"/>
</dbReference>
<dbReference type="GO" id="GO:0005737">
    <property type="term" value="C:cytoplasm"/>
    <property type="evidence" value="ECO:0007669"/>
    <property type="project" value="UniProtKB-SubCell"/>
</dbReference>
<gene>
    <name evidence="13" type="primary">thrS</name>
    <name evidence="15" type="ORF">A3I57_01885</name>
</gene>
<dbReference type="Pfam" id="PF00587">
    <property type="entry name" value="tRNA-synt_2b"/>
    <property type="match status" value="1"/>
</dbReference>
<comment type="caution">
    <text evidence="15">The sequence shown here is derived from an EMBL/GenBank/DDBJ whole genome shotgun (WGS) entry which is preliminary data.</text>
</comment>
<dbReference type="GO" id="GO:0004829">
    <property type="term" value="F:threonine-tRNA ligase activity"/>
    <property type="evidence" value="ECO:0007669"/>
    <property type="project" value="UniProtKB-UniRule"/>
</dbReference>
<keyword evidence="9 13" id="KW-0694">RNA-binding</keyword>
<dbReference type="Gene3D" id="3.30.980.10">
    <property type="entry name" value="Threonyl-trna Synthetase, Chain A, domain 2"/>
    <property type="match status" value="1"/>
</dbReference>
<dbReference type="HAMAP" id="MF_00184">
    <property type="entry name" value="Thr_tRNA_synth"/>
    <property type="match status" value="1"/>
</dbReference>
<evidence type="ECO:0000313" key="16">
    <source>
        <dbReference type="Proteomes" id="UP000176364"/>
    </source>
</evidence>
<evidence type="ECO:0000256" key="9">
    <source>
        <dbReference type="ARBA" id="ARBA00022884"/>
    </source>
</evidence>
<dbReference type="PRINTS" id="PR01047">
    <property type="entry name" value="TRNASYNTHTHR"/>
</dbReference>
<dbReference type="InterPro" id="IPR002314">
    <property type="entry name" value="aa-tRNA-synt_IIb"/>
</dbReference>
<accession>A0A1F5DUV3</accession>
<evidence type="ECO:0000313" key="15">
    <source>
        <dbReference type="EMBL" id="OGD58791.1"/>
    </source>
</evidence>
<protein>
    <recommendedName>
        <fullName evidence="13">Threonine--tRNA ligase</fullName>
        <ecNumber evidence="13">6.1.1.3</ecNumber>
    </recommendedName>
    <alternativeName>
        <fullName evidence="13">Threonyl-tRNA synthetase</fullName>
        <shortName evidence="13">ThrRS</shortName>
    </alternativeName>
</protein>
<dbReference type="FunFam" id="3.30.930.10:FF:000002">
    <property type="entry name" value="Threonine--tRNA ligase"/>
    <property type="match status" value="1"/>
</dbReference>
<comment type="subcellular location">
    <subcellularLocation>
        <location evidence="13">Cytoplasm</location>
    </subcellularLocation>
</comment>
<dbReference type="InterPro" id="IPR004154">
    <property type="entry name" value="Anticodon-bd"/>
</dbReference>
<dbReference type="InterPro" id="IPR006195">
    <property type="entry name" value="aa-tRNA-synth_II"/>
</dbReference>
<dbReference type="PROSITE" id="PS50862">
    <property type="entry name" value="AA_TRNA_LIGASE_II"/>
    <property type="match status" value="1"/>
</dbReference>
<feature type="binding site" evidence="13">
    <location>
        <position position="325"/>
    </location>
    <ligand>
        <name>Zn(2+)</name>
        <dbReference type="ChEBI" id="CHEBI:29105"/>
        <note>catalytic</note>
    </ligand>
</feature>
<evidence type="ECO:0000256" key="13">
    <source>
        <dbReference type="HAMAP-Rule" id="MF_00184"/>
    </source>
</evidence>
<name>A0A1F5DUV3_9BACT</name>
<evidence type="ECO:0000256" key="10">
    <source>
        <dbReference type="ARBA" id="ARBA00022917"/>
    </source>
</evidence>
<dbReference type="InterPro" id="IPR018163">
    <property type="entry name" value="Thr/Ala-tRNA-synth_IIc_edit"/>
</dbReference>